<name>A0A0K9PEH7_ZOSMR</name>
<dbReference type="OMA" id="CHERNLN"/>
<gene>
    <name evidence="4" type="ORF">ZOSMA_26G01210</name>
</gene>
<evidence type="ECO:0000313" key="5">
    <source>
        <dbReference type="Proteomes" id="UP000036987"/>
    </source>
</evidence>
<dbReference type="InterPro" id="IPR013083">
    <property type="entry name" value="Znf_RING/FYVE/PHD"/>
</dbReference>
<protein>
    <recommendedName>
        <fullName evidence="3">RING-type domain-containing protein</fullName>
    </recommendedName>
</protein>
<accession>A0A0K9PEH7</accession>
<dbReference type="AlphaFoldDB" id="A0A0K9PEH7"/>
<dbReference type="Proteomes" id="UP000036987">
    <property type="component" value="Unassembled WGS sequence"/>
</dbReference>
<feature type="region of interest" description="Disordered" evidence="2">
    <location>
        <begin position="50"/>
        <end position="87"/>
    </location>
</feature>
<feature type="compositionally biased region" description="Polar residues" evidence="2">
    <location>
        <begin position="56"/>
        <end position="69"/>
    </location>
</feature>
<proteinExistence type="predicted"/>
<dbReference type="EMBL" id="LFYR01000915">
    <property type="protein sequence ID" value="KMZ67371.1"/>
    <property type="molecule type" value="Genomic_DNA"/>
</dbReference>
<feature type="domain" description="RING-type" evidence="3">
    <location>
        <begin position="101"/>
        <end position="140"/>
    </location>
</feature>
<keyword evidence="1" id="KW-0863">Zinc-finger</keyword>
<keyword evidence="1" id="KW-0479">Metal-binding</keyword>
<feature type="region of interest" description="Disordered" evidence="2">
    <location>
        <begin position="1"/>
        <end position="27"/>
    </location>
</feature>
<evidence type="ECO:0000256" key="1">
    <source>
        <dbReference type="PROSITE-ProRule" id="PRU00175"/>
    </source>
</evidence>
<dbReference type="SUPFAM" id="SSF57850">
    <property type="entry name" value="RING/U-box"/>
    <property type="match status" value="1"/>
</dbReference>
<sequence>MSREEAVTQVEEERRARETTEANVNRRHEILRQKIEIDFQRHKDDIQRLERELSRLKSSADSTQSNSGSKDPVIQRQGSSALGPYKTKEMAQKPVNLGRRCIFCKKNVVSVVFLPCTHQVLCVSCNEEHEKRAKTCPCCSTRIRERIRVYGASS</sequence>
<organism evidence="4 5">
    <name type="scientific">Zostera marina</name>
    <name type="common">Eelgrass</name>
    <dbReference type="NCBI Taxonomy" id="29655"/>
    <lineage>
        <taxon>Eukaryota</taxon>
        <taxon>Viridiplantae</taxon>
        <taxon>Streptophyta</taxon>
        <taxon>Embryophyta</taxon>
        <taxon>Tracheophyta</taxon>
        <taxon>Spermatophyta</taxon>
        <taxon>Magnoliopsida</taxon>
        <taxon>Liliopsida</taxon>
        <taxon>Zosteraceae</taxon>
        <taxon>Zostera</taxon>
    </lineage>
</organism>
<dbReference type="PIRSF" id="PIRSF036836">
    <property type="entry name" value="RNase_bind_SBP1"/>
    <property type="match status" value="1"/>
</dbReference>
<dbReference type="STRING" id="29655.A0A0K9PEH7"/>
<dbReference type="PANTHER" id="PTHR46405:SF3">
    <property type="entry name" value="RING_U-BOX SUPERFAMILY PROTEIN"/>
    <property type="match status" value="1"/>
</dbReference>
<dbReference type="InterPro" id="IPR046934">
    <property type="entry name" value="PIR2-like"/>
</dbReference>
<evidence type="ECO:0000259" key="3">
    <source>
        <dbReference type="PROSITE" id="PS50089"/>
    </source>
</evidence>
<dbReference type="PANTHER" id="PTHR46405">
    <property type="entry name" value="OS05G0141500 PROTEIN"/>
    <property type="match status" value="1"/>
</dbReference>
<keyword evidence="1" id="KW-0862">Zinc</keyword>
<dbReference type="Gene3D" id="3.30.40.10">
    <property type="entry name" value="Zinc/RING finger domain, C3HC4 (zinc finger)"/>
    <property type="match status" value="1"/>
</dbReference>
<evidence type="ECO:0000256" key="2">
    <source>
        <dbReference type="SAM" id="MobiDB-lite"/>
    </source>
</evidence>
<dbReference type="InterPro" id="IPR001841">
    <property type="entry name" value="Znf_RING"/>
</dbReference>
<dbReference type="Pfam" id="PF13920">
    <property type="entry name" value="zf-C3HC4_3"/>
    <property type="match status" value="1"/>
</dbReference>
<reference evidence="5" key="1">
    <citation type="journal article" date="2016" name="Nature">
        <title>The genome of the seagrass Zostera marina reveals angiosperm adaptation to the sea.</title>
        <authorList>
            <person name="Olsen J.L."/>
            <person name="Rouze P."/>
            <person name="Verhelst B."/>
            <person name="Lin Y.-C."/>
            <person name="Bayer T."/>
            <person name="Collen J."/>
            <person name="Dattolo E."/>
            <person name="De Paoli E."/>
            <person name="Dittami S."/>
            <person name="Maumus F."/>
            <person name="Michel G."/>
            <person name="Kersting A."/>
            <person name="Lauritano C."/>
            <person name="Lohaus R."/>
            <person name="Toepel M."/>
            <person name="Tonon T."/>
            <person name="Vanneste K."/>
            <person name="Amirebrahimi M."/>
            <person name="Brakel J."/>
            <person name="Bostroem C."/>
            <person name="Chovatia M."/>
            <person name="Grimwood J."/>
            <person name="Jenkins J.W."/>
            <person name="Jueterbock A."/>
            <person name="Mraz A."/>
            <person name="Stam W.T."/>
            <person name="Tice H."/>
            <person name="Bornberg-Bauer E."/>
            <person name="Green P.J."/>
            <person name="Pearson G.A."/>
            <person name="Procaccini G."/>
            <person name="Duarte C.M."/>
            <person name="Schmutz J."/>
            <person name="Reusch T.B.H."/>
            <person name="Van de Peer Y."/>
        </authorList>
    </citation>
    <scope>NUCLEOTIDE SEQUENCE [LARGE SCALE GENOMIC DNA]</scope>
    <source>
        <strain evidence="5">cv. Finnish</strain>
    </source>
</reference>
<comment type="caution">
    <text evidence="4">The sequence shown here is derived from an EMBL/GenBank/DDBJ whole genome shotgun (WGS) entry which is preliminary data.</text>
</comment>
<dbReference type="PROSITE" id="PS50089">
    <property type="entry name" value="ZF_RING_2"/>
    <property type="match status" value="1"/>
</dbReference>
<keyword evidence="5" id="KW-1185">Reference proteome</keyword>
<dbReference type="OrthoDB" id="1711136at2759"/>
<evidence type="ECO:0000313" key="4">
    <source>
        <dbReference type="EMBL" id="KMZ67371.1"/>
    </source>
</evidence>
<dbReference type="GO" id="GO:0008270">
    <property type="term" value="F:zinc ion binding"/>
    <property type="evidence" value="ECO:0007669"/>
    <property type="project" value="UniProtKB-KW"/>
</dbReference>